<keyword evidence="7" id="KW-1185">Reference proteome</keyword>
<comment type="similarity">
    <text evidence="4">Belongs to the MsrA Met sulfoxide reductase family.</text>
</comment>
<sequence length="187" mass="20533">MIRTNTEPVLETAILGGGCFWCLEAVFTEVEGVHAVLSGYCGGQVESPGYRQVCTGTTGHAEVVKIDFDPAVIGYRDLLDIFFAIHDPTTPDRQGNDRGTQYRSAIFATSEAQRQAALALIAELEAANVFTDAIVTTVEPAPAFWPAEAEHHDYYANNGDQPYCQYVVAPKVAKFRARFADRRRSGR</sequence>
<dbReference type="InterPro" id="IPR002569">
    <property type="entry name" value="Met_Sox_Rdtase_MsrA_dom"/>
</dbReference>
<comment type="catalytic activity">
    <reaction evidence="3 4">
        <text>[thioredoxin]-disulfide + L-methionine + H2O = L-methionine (S)-S-oxide + [thioredoxin]-dithiol</text>
        <dbReference type="Rhea" id="RHEA:19993"/>
        <dbReference type="Rhea" id="RHEA-COMP:10698"/>
        <dbReference type="Rhea" id="RHEA-COMP:10700"/>
        <dbReference type="ChEBI" id="CHEBI:15377"/>
        <dbReference type="ChEBI" id="CHEBI:29950"/>
        <dbReference type="ChEBI" id="CHEBI:50058"/>
        <dbReference type="ChEBI" id="CHEBI:57844"/>
        <dbReference type="ChEBI" id="CHEBI:58772"/>
        <dbReference type="EC" id="1.8.4.11"/>
    </reaction>
</comment>
<evidence type="ECO:0000256" key="3">
    <source>
        <dbReference type="ARBA" id="ARBA00048782"/>
    </source>
</evidence>
<feature type="active site" evidence="4">
    <location>
        <position position="19"/>
    </location>
</feature>
<keyword evidence="1 4" id="KW-0560">Oxidoreductase</keyword>
<dbReference type="RefSeq" id="WP_004340458.1">
    <property type="nucleotide sequence ID" value="NZ_AMXE01000055.1"/>
</dbReference>
<dbReference type="EMBL" id="AMXE01000055">
    <property type="protein sequence ID" value="ENO86409.1"/>
    <property type="molecule type" value="Genomic_DNA"/>
</dbReference>
<dbReference type="GO" id="GO:0008113">
    <property type="term" value="F:peptide-methionine (S)-S-oxide reductase activity"/>
    <property type="evidence" value="ECO:0007669"/>
    <property type="project" value="UniProtKB-UniRule"/>
</dbReference>
<dbReference type="GO" id="GO:0033744">
    <property type="term" value="F:L-methionine:thioredoxin-disulfide S-oxidoreductase activity"/>
    <property type="evidence" value="ECO:0007669"/>
    <property type="project" value="RHEA"/>
</dbReference>
<dbReference type="eggNOG" id="COG0225">
    <property type="taxonomic scope" value="Bacteria"/>
</dbReference>
<feature type="domain" description="Peptide methionine sulphoxide reductase MsrA" evidence="5">
    <location>
        <begin position="12"/>
        <end position="165"/>
    </location>
</feature>
<reference evidence="6 7" key="1">
    <citation type="submission" date="2012-09" db="EMBL/GenBank/DDBJ databases">
        <title>Draft Genome Sequences of 6 Strains from Genus Thauera.</title>
        <authorList>
            <person name="Liu B."/>
            <person name="Shapleigh J.P."/>
            <person name="Frostegard A.H."/>
        </authorList>
    </citation>
    <scope>NUCLEOTIDE SEQUENCE [LARGE SCALE GENOMIC DNA]</scope>
    <source>
        <strain evidence="7">47Lol / DSM 12138</strain>
    </source>
</reference>
<evidence type="ECO:0000256" key="2">
    <source>
        <dbReference type="ARBA" id="ARBA00047806"/>
    </source>
</evidence>
<gene>
    <name evidence="4" type="primary">msrA</name>
    <name evidence="6" type="ORF">C666_13335</name>
</gene>
<comment type="catalytic activity">
    <reaction evidence="2 4">
        <text>L-methionyl-[protein] + [thioredoxin]-disulfide + H2O = L-methionyl-(S)-S-oxide-[protein] + [thioredoxin]-dithiol</text>
        <dbReference type="Rhea" id="RHEA:14217"/>
        <dbReference type="Rhea" id="RHEA-COMP:10698"/>
        <dbReference type="Rhea" id="RHEA-COMP:10700"/>
        <dbReference type="Rhea" id="RHEA-COMP:12313"/>
        <dbReference type="Rhea" id="RHEA-COMP:12315"/>
        <dbReference type="ChEBI" id="CHEBI:15377"/>
        <dbReference type="ChEBI" id="CHEBI:16044"/>
        <dbReference type="ChEBI" id="CHEBI:29950"/>
        <dbReference type="ChEBI" id="CHEBI:44120"/>
        <dbReference type="ChEBI" id="CHEBI:50058"/>
        <dbReference type="EC" id="1.8.4.11"/>
    </reaction>
</comment>
<evidence type="ECO:0000313" key="7">
    <source>
        <dbReference type="Proteomes" id="UP000013232"/>
    </source>
</evidence>
<name>N6Z2Q7_THAL4</name>
<dbReference type="AlphaFoldDB" id="N6Z2Q7"/>
<dbReference type="PANTHER" id="PTHR43774">
    <property type="entry name" value="PEPTIDE METHIONINE SULFOXIDE REDUCTASE"/>
    <property type="match status" value="1"/>
</dbReference>
<comment type="function">
    <text evidence="4">Has an important function as a repair enzyme for proteins that have been inactivated by oxidation. Catalyzes the reversible oxidation-reduction of methionine sulfoxide in proteins to methionine.</text>
</comment>
<dbReference type="SUPFAM" id="SSF55068">
    <property type="entry name" value="Peptide methionine sulfoxide reductase"/>
    <property type="match status" value="1"/>
</dbReference>
<dbReference type="Pfam" id="PF01625">
    <property type="entry name" value="PMSR"/>
    <property type="match status" value="1"/>
</dbReference>
<proteinExistence type="inferred from homology"/>
<dbReference type="NCBIfam" id="TIGR00401">
    <property type="entry name" value="msrA"/>
    <property type="match status" value="1"/>
</dbReference>
<evidence type="ECO:0000313" key="6">
    <source>
        <dbReference type="EMBL" id="ENO86409.1"/>
    </source>
</evidence>
<evidence type="ECO:0000259" key="5">
    <source>
        <dbReference type="Pfam" id="PF01625"/>
    </source>
</evidence>
<evidence type="ECO:0000256" key="4">
    <source>
        <dbReference type="HAMAP-Rule" id="MF_01401"/>
    </source>
</evidence>
<comment type="caution">
    <text evidence="6">The sequence shown here is derived from an EMBL/GenBank/DDBJ whole genome shotgun (WGS) entry which is preliminary data.</text>
</comment>
<dbReference type="STRING" id="1123367.GCA_000621305_02216"/>
<dbReference type="PANTHER" id="PTHR43774:SF1">
    <property type="entry name" value="PEPTIDE METHIONINE SULFOXIDE REDUCTASE MSRA 2"/>
    <property type="match status" value="1"/>
</dbReference>
<dbReference type="InterPro" id="IPR036509">
    <property type="entry name" value="Met_Sox_Rdtase_MsrA_sf"/>
</dbReference>
<protein>
    <recommendedName>
        <fullName evidence="4">Peptide methionine sulfoxide reductase MsrA</fullName>
        <shortName evidence="4">Protein-methionine-S-oxide reductase</shortName>
        <ecNumber evidence="4">1.8.4.11</ecNumber>
    </recommendedName>
    <alternativeName>
        <fullName evidence="4">Peptide-methionine (S)-S-oxide reductase</fullName>
        <shortName evidence="4">Peptide Met(O) reductase</shortName>
    </alternativeName>
</protein>
<dbReference type="Gene3D" id="3.30.1060.10">
    <property type="entry name" value="Peptide methionine sulphoxide reductase MsrA"/>
    <property type="match status" value="1"/>
</dbReference>
<dbReference type="OrthoDB" id="4174719at2"/>
<dbReference type="Proteomes" id="UP000013232">
    <property type="component" value="Unassembled WGS sequence"/>
</dbReference>
<dbReference type="HAMAP" id="MF_01401">
    <property type="entry name" value="MsrA"/>
    <property type="match status" value="1"/>
</dbReference>
<accession>N6Z2Q7</accession>
<evidence type="ECO:0000256" key="1">
    <source>
        <dbReference type="ARBA" id="ARBA00023002"/>
    </source>
</evidence>
<organism evidence="6 7">
    <name type="scientific">Thauera linaloolentis (strain DSM 12138 / JCM 21573 / CCUG 41526 / CIP 105981 / IAM 15112 / NBRC 102519 / 47Lol)</name>
    <dbReference type="NCBI Taxonomy" id="1123367"/>
    <lineage>
        <taxon>Bacteria</taxon>
        <taxon>Pseudomonadati</taxon>
        <taxon>Pseudomonadota</taxon>
        <taxon>Betaproteobacteria</taxon>
        <taxon>Rhodocyclales</taxon>
        <taxon>Zoogloeaceae</taxon>
        <taxon>Thauera</taxon>
    </lineage>
</organism>
<dbReference type="EC" id="1.8.4.11" evidence="4"/>